<dbReference type="EMBL" id="OD565491">
    <property type="protein sequence ID" value="CAD7441906.1"/>
    <property type="molecule type" value="Genomic_DNA"/>
</dbReference>
<dbReference type="PANTHER" id="PTHR19282:SF478">
    <property type="entry name" value="TETRASPANIN"/>
    <property type="match status" value="1"/>
</dbReference>
<dbReference type="InterPro" id="IPR018499">
    <property type="entry name" value="Tetraspanin/Peripherin"/>
</dbReference>
<evidence type="ECO:0000256" key="4">
    <source>
        <dbReference type="ARBA" id="ARBA00023136"/>
    </source>
</evidence>
<protein>
    <submittedName>
        <fullName evidence="7">Uncharacterized protein</fullName>
    </submittedName>
</protein>
<dbReference type="PRINTS" id="PR00259">
    <property type="entry name" value="TMFOUR"/>
</dbReference>
<dbReference type="AlphaFoldDB" id="A0A7R9EXG9"/>
<feature type="transmembrane region" description="Helical" evidence="6">
    <location>
        <begin position="206"/>
        <end position="229"/>
    </location>
</feature>
<gene>
    <name evidence="7" type="ORF">TBIB3V08_LOCUS4351</name>
</gene>
<name>A0A7R9EXG9_9NEOP</name>
<feature type="region of interest" description="Disordered" evidence="5">
    <location>
        <begin position="1"/>
        <end position="26"/>
    </location>
</feature>
<dbReference type="GO" id="GO:0005886">
    <property type="term" value="C:plasma membrane"/>
    <property type="evidence" value="ECO:0007669"/>
    <property type="project" value="TreeGrafter"/>
</dbReference>
<evidence type="ECO:0000256" key="3">
    <source>
        <dbReference type="ARBA" id="ARBA00022989"/>
    </source>
</evidence>
<comment type="subcellular location">
    <subcellularLocation>
        <location evidence="1">Membrane</location>
        <topology evidence="1">Multi-pass membrane protein</topology>
    </subcellularLocation>
</comment>
<dbReference type="Pfam" id="PF00335">
    <property type="entry name" value="Tetraspanin"/>
    <property type="match status" value="1"/>
</dbReference>
<sequence>MKEVLRPLPSAQCHVPSRKQPTLAGPPCDVMKRASRVVPHTHEQLDRIDPTLVTHSNTKRCSRYRRYQWIVPLPGLQYRYRSPYTLPGETLGQGGREFNNSLGLFTLLGARHTGLVVRKGSRGQEGGLQVLRAVRHMGLVVRKVDYRSTVIFLSAMRLCWYYEFKANVLWISGKYWGRGSEQQRELNAQLNVKIKLIFLNAPSCPQLAGCGVLGVGVWLRLAYSGYAALLPQYSMFSADSLCIAVGVIVFVIAFFGCCGSWFQSRCMLITSVVWWGVLPTLPAHHGEHQLVVWWGVFPTLPAHHGEHQLVVWWGVLPTLPAHHGEHQSVVWWGVFPTLPAHHEPVGCCQGKQGLTGLYKETLSSHSLSNSTSTSNAQTFTHYLMYSERPGTVSSSWTCPGNSPRTVPVR</sequence>
<accession>A0A7R9EXG9</accession>
<dbReference type="PANTHER" id="PTHR19282">
    <property type="entry name" value="TETRASPANIN"/>
    <property type="match status" value="1"/>
</dbReference>
<keyword evidence="2 6" id="KW-0812">Transmembrane</keyword>
<keyword evidence="4 6" id="KW-0472">Membrane</keyword>
<evidence type="ECO:0000256" key="6">
    <source>
        <dbReference type="SAM" id="Phobius"/>
    </source>
</evidence>
<feature type="transmembrane region" description="Helical" evidence="6">
    <location>
        <begin position="241"/>
        <end position="262"/>
    </location>
</feature>
<organism evidence="7">
    <name type="scientific">Timema bartmani</name>
    <dbReference type="NCBI Taxonomy" id="61472"/>
    <lineage>
        <taxon>Eukaryota</taxon>
        <taxon>Metazoa</taxon>
        <taxon>Ecdysozoa</taxon>
        <taxon>Arthropoda</taxon>
        <taxon>Hexapoda</taxon>
        <taxon>Insecta</taxon>
        <taxon>Pterygota</taxon>
        <taxon>Neoptera</taxon>
        <taxon>Polyneoptera</taxon>
        <taxon>Phasmatodea</taxon>
        <taxon>Timematodea</taxon>
        <taxon>Timematoidea</taxon>
        <taxon>Timematidae</taxon>
        <taxon>Timema</taxon>
    </lineage>
</organism>
<evidence type="ECO:0000256" key="5">
    <source>
        <dbReference type="SAM" id="MobiDB-lite"/>
    </source>
</evidence>
<proteinExistence type="predicted"/>
<keyword evidence="3 6" id="KW-1133">Transmembrane helix</keyword>
<evidence type="ECO:0000313" key="7">
    <source>
        <dbReference type="EMBL" id="CAD7441906.1"/>
    </source>
</evidence>
<evidence type="ECO:0000256" key="1">
    <source>
        <dbReference type="ARBA" id="ARBA00004141"/>
    </source>
</evidence>
<reference evidence="7" key="1">
    <citation type="submission" date="2020-11" db="EMBL/GenBank/DDBJ databases">
        <authorList>
            <person name="Tran Van P."/>
        </authorList>
    </citation>
    <scope>NUCLEOTIDE SEQUENCE</scope>
</reference>
<evidence type="ECO:0000256" key="2">
    <source>
        <dbReference type="ARBA" id="ARBA00022692"/>
    </source>
</evidence>